<proteinExistence type="predicted"/>
<keyword evidence="1" id="KW-1133">Transmembrane helix</keyword>
<accession>A0A2P2PD56</accession>
<evidence type="ECO:0000256" key="1">
    <source>
        <dbReference type="SAM" id="Phobius"/>
    </source>
</evidence>
<protein>
    <submittedName>
        <fullName evidence="2">Uncharacterized protein MANES_02G136300</fullName>
    </submittedName>
</protein>
<sequence length="69" mass="8093">MIKICGHQSIRHRVITTYVRTVRRRSLAGWIFENFRQPLSMGHIYFEMLTVLALIPIIIPGKEVRAPFL</sequence>
<keyword evidence="1" id="KW-0812">Transmembrane</keyword>
<dbReference type="EMBL" id="GGEC01072180">
    <property type="protein sequence ID" value="MBX52664.1"/>
    <property type="molecule type" value="Transcribed_RNA"/>
</dbReference>
<evidence type="ECO:0000313" key="2">
    <source>
        <dbReference type="EMBL" id="MBX52664.1"/>
    </source>
</evidence>
<dbReference type="AlphaFoldDB" id="A0A2P2PD56"/>
<keyword evidence="1" id="KW-0472">Membrane</keyword>
<organism evidence="2">
    <name type="scientific">Rhizophora mucronata</name>
    <name type="common">Asiatic mangrove</name>
    <dbReference type="NCBI Taxonomy" id="61149"/>
    <lineage>
        <taxon>Eukaryota</taxon>
        <taxon>Viridiplantae</taxon>
        <taxon>Streptophyta</taxon>
        <taxon>Embryophyta</taxon>
        <taxon>Tracheophyta</taxon>
        <taxon>Spermatophyta</taxon>
        <taxon>Magnoliopsida</taxon>
        <taxon>eudicotyledons</taxon>
        <taxon>Gunneridae</taxon>
        <taxon>Pentapetalae</taxon>
        <taxon>rosids</taxon>
        <taxon>fabids</taxon>
        <taxon>Malpighiales</taxon>
        <taxon>Rhizophoraceae</taxon>
        <taxon>Rhizophora</taxon>
    </lineage>
</organism>
<reference evidence="2" key="1">
    <citation type="submission" date="2018-02" db="EMBL/GenBank/DDBJ databases">
        <title>Rhizophora mucronata_Transcriptome.</title>
        <authorList>
            <person name="Meera S.P."/>
            <person name="Sreeshan A."/>
            <person name="Augustine A."/>
        </authorList>
    </citation>
    <scope>NUCLEOTIDE SEQUENCE</scope>
    <source>
        <tissue evidence="2">Leaf</tissue>
    </source>
</reference>
<name>A0A2P2PD56_RHIMU</name>
<feature type="transmembrane region" description="Helical" evidence="1">
    <location>
        <begin position="42"/>
        <end position="59"/>
    </location>
</feature>